<evidence type="ECO:0000313" key="2">
    <source>
        <dbReference type="EMBL" id="MED4399827.1"/>
    </source>
</evidence>
<proteinExistence type="predicted"/>
<feature type="coiled-coil region" evidence="1">
    <location>
        <begin position="50"/>
        <end position="77"/>
    </location>
</feature>
<comment type="caution">
    <text evidence="2">The sequence shown here is derived from an EMBL/GenBank/DDBJ whole genome shotgun (WGS) entry which is preliminary data.</text>
</comment>
<keyword evidence="3" id="KW-1185">Reference proteome</keyword>
<gene>
    <name evidence="2" type="ORF">P9271_00440</name>
</gene>
<protein>
    <submittedName>
        <fullName evidence="2">Uncharacterized protein</fullName>
    </submittedName>
</protein>
<accession>A0ABU6NTX6</accession>
<evidence type="ECO:0000313" key="3">
    <source>
        <dbReference type="Proteomes" id="UP001342826"/>
    </source>
</evidence>
<reference evidence="2 3" key="1">
    <citation type="submission" date="2023-03" db="EMBL/GenBank/DDBJ databases">
        <title>Bacillus Genome Sequencing.</title>
        <authorList>
            <person name="Dunlap C."/>
        </authorList>
    </citation>
    <scope>NUCLEOTIDE SEQUENCE [LARGE SCALE GENOMIC DNA]</scope>
    <source>
        <strain evidence="2 3">NRS-1717</strain>
    </source>
</reference>
<sequence>MDKVQEFISKNQHQFGYIMQEASRQWIQKDPKGALTVGPCNIFIQEDGGYHELQDRLEQQQQEIRQYKRALEHIRDYDAYSWSNDRQFIDSRIKEALGNKR</sequence>
<evidence type="ECO:0000256" key="1">
    <source>
        <dbReference type="SAM" id="Coils"/>
    </source>
</evidence>
<name>A0ABU6NTX6_9BACI</name>
<dbReference type="RefSeq" id="WP_328014548.1">
    <property type="nucleotide sequence ID" value="NZ_JARTFS010000001.1"/>
</dbReference>
<keyword evidence="1" id="KW-0175">Coiled coil</keyword>
<dbReference type="EMBL" id="JARTFS010000001">
    <property type="protein sequence ID" value="MED4399827.1"/>
    <property type="molecule type" value="Genomic_DNA"/>
</dbReference>
<organism evidence="2 3">
    <name type="scientific">Metabacillus fastidiosus</name>
    <dbReference type="NCBI Taxonomy" id="1458"/>
    <lineage>
        <taxon>Bacteria</taxon>
        <taxon>Bacillati</taxon>
        <taxon>Bacillota</taxon>
        <taxon>Bacilli</taxon>
        <taxon>Bacillales</taxon>
        <taxon>Bacillaceae</taxon>
        <taxon>Metabacillus</taxon>
    </lineage>
</organism>
<dbReference type="Proteomes" id="UP001342826">
    <property type="component" value="Unassembled WGS sequence"/>
</dbReference>